<evidence type="ECO:0000256" key="4">
    <source>
        <dbReference type="ARBA" id="ARBA00012094"/>
    </source>
</evidence>
<dbReference type="RefSeq" id="WP_367955430.1">
    <property type="nucleotide sequence ID" value="NZ_JBDPGJ010000004.1"/>
</dbReference>
<organism evidence="13 14">
    <name type="scientific">Aquibium pacificus</name>
    <dbReference type="NCBI Taxonomy" id="3153579"/>
    <lineage>
        <taxon>Bacteria</taxon>
        <taxon>Pseudomonadati</taxon>
        <taxon>Pseudomonadota</taxon>
        <taxon>Alphaproteobacteria</taxon>
        <taxon>Hyphomicrobiales</taxon>
        <taxon>Phyllobacteriaceae</taxon>
        <taxon>Aquibium</taxon>
    </lineage>
</organism>
<protein>
    <recommendedName>
        <fullName evidence="4">fumarylacetoacetase</fullName>
        <ecNumber evidence="4">3.7.1.2</ecNumber>
    </recommendedName>
</protein>
<evidence type="ECO:0000256" key="5">
    <source>
        <dbReference type="ARBA" id="ARBA00022723"/>
    </source>
</evidence>
<gene>
    <name evidence="13" type="primary">fahA</name>
    <name evidence="13" type="ORF">ABGN05_17980</name>
</gene>
<dbReference type="InterPro" id="IPR036462">
    <property type="entry name" value="Fumarylacetoacetase_N_sf"/>
</dbReference>
<dbReference type="Proteomes" id="UP001556692">
    <property type="component" value="Unassembled WGS sequence"/>
</dbReference>
<keyword evidence="10" id="KW-0585">Phenylalanine catabolism</keyword>
<dbReference type="EMBL" id="JBDPGJ010000004">
    <property type="protein sequence ID" value="MEX0407553.1"/>
    <property type="molecule type" value="Genomic_DNA"/>
</dbReference>
<dbReference type="NCBIfam" id="TIGR01266">
    <property type="entry name" value="fum_ac_acetase"/>
    <property type="match status" value="1"/>
</dbReference>
<dbReference type="EC" id="3.7.1.2" evidence="4"/>
<dbReference type="Gene3D" id="3.90.850.10">
    <property type="entry name" value="Fumarylacetoacetase-like, C-terminal domain"/>
    <property type="match status" value="1"/>
</dbReference>
<dbReference type="PANTHER" id="PTHR43069:SF2">
    <property type="entry name" value="FUMARYLACETOACETASE"/>
    <property type="match status" value="1"/>
</dbReference>
<dbReference type="GO" id="GO:0004334">
    <property type="term" value="F:fumarylacetoacetase activity"/>
    <property type="evidence" value="ECO:0007669"/>
    <property type="project" value="UniProtKB-EC"/>
</dbReference>
<name>A0ABV3SL97_9HYPH</name>
<keyword evidence="5" id="KW-0479">Metal-binding</keyword>
<dbReference type="InterPro" id="IPR015377">
    <property type="entry name" value="Fumarylacetoacetase_N"/>
</dbReference>
<evidence type="ECO:0000256" key="9">
    <source>
        <dbReference type="ARBA" id="ARBA00022878"/>
    </source>
</evidence>
<keyword evidence="7" id="KW-0106">Calcium</keyword>
<evidence type="ECO:0000259" key="11">
    <source>
        <dbReference type="Pfam" id="PF01557"/>
    </source>
</evidence>
<evidence type="ECO:0000313" key="13">
    <source>
        <dbReference type="EMBL" id="MEX0407553.1"/>
    </source>
</evidence>
<dbReference type="Pfam" id="PF09298">
    <property type="entry name" value="FAA_hydrolase_N"/>
    <property type="match status" value="1"/>
</dbReference>
<dbReference type="InterPro" id="IPR005959">
    <property type="entry name" value="Fumarylacetoacetase"/>
</dbReference>
<feature type="domain" description="Fumarylacetoacetase-like C-terminal" evidence="11">
    <location>
        <begin position="140"/>
        <end position="432"/>
    </location>
</feature>
<keyword evidence="8" id="KW-0460">Magnesium</keyword>
<keyword evidence="9" id="KW-0828">Tyrosine catabolism</keyword>
<evidence type="ECO:0000256" key="3">
    <source>
        <dbReference type="ARBA" id="ARBA00004782"/>
    </source>
</evidence>
<dbReference type="Pfam" id="PF01557">
    <property type="entry name" value="FAA_hydrolase"/>
    <property type="match status" value="1"/>
</dbReference>
<evidence type="ECO:0000256" key="8">
    <source>
        <dbReference type="ARBA" id="ARBA00022842"/>
    </source>
</evidence>
<reference evidence="13 14" key="1">
    <citation type="submission" date="2024-05" db="EMBL/GenBank/DDBJ databases">
        <authorList>
            <person name="Jiang F."/>
        </authorList>
    </citation>
    <scope>NUCLEOTIDE SEQUENCE [LARGE SCALE GENOMIC DNA]</scope>
    <source>
        <strain evidence="13 14">LZ166</strain>
    </source>
</reference>
<evidence type="ECO:0000259" key="12">
    <source>
        <dbReference type="Pfam" id="PF09298"/>
    </source>
</evidence>
<dbReference type="SUPFAM" id="SSF63433">
    <property type="entry name" value="Fumarylacetoacetate hydrolase, FAH, N-terminal domain"/>
    <property type="match status" value="1"/>
</dbReference>
<sequence>MTNELDRTHDAAARCWVTAANAQTTPFPIQNLPFGRIEHPRLGRGARVVVAIGDRALDVAAAAQACGFTGLAGEAAAACSDGDLNALIALSPAHATVLRHALFDSLHESTPADDRAPESALVPISEAQLLLPMAIGDYTDFFCSMHHAMNASRIFKGPETLRPNFHYLPIGYHGRASSVVVSGTDIRRPMGELPPLGDAPPPYAPCAMLDYEVELGIVVRGGNTLGETIPIDRAEDAIFGACLQNDWSARDIQRWESMPLGPFLSKSFATSISPWIVTVDALRPFRVRQKPRGEDIPQPPLHLRLEDDTTWSIDIDCAIETATMRAAGSIPQRISTSRLVDMHWSPKQMVTHHASNGCNLRPGDLMGSGTISGIEKDSWGCLLERTHDGHEPIAVGSEQRGYLADGDRVVMSGRCNVPGARAIGFGSCEGTILPATGQAPRLQ</sequence>
<evidence type="ECO:0000256" key="1">
    <source>
        <dbReference type="ARBA" id="ARBA00001913"/>
    </source>
</evidence>
<proteinExistence type="predicted"/>
<comment type="caution">
    <text evidence="13">The sequence shown here is derived from an EMBL/GenBank/DDBJ whole genome shotgun (WGS) entry which is preliminary data.</text>
</comment>
<comment type="cofactor">
    <cofactor evidence="2">
        <name>Mg(2+)</name>
        <dbReference type="ChEBI" id="CHEBI:18420"/>
    </cofactor>
</comment>
<keyword evidence="14" id="KW-1185">Reference proteome</keyword>
<dbReference type="PANTHER" id="PTHR43069">
    <property type="entry name" value="FUMARYLACETOACETASE"/>
    <property type="match status" value="1"/>
</dbReference>
<accession>A0ABV3SL97</accession>
<evidence type="ECO:0000256" key="10">
    <source>
        <dbReference type="ARBA" id="ARBA00023232"/>
    </source>
</evidence>
<evidence type="ECO:0000313" key="14">
    <source>
        <dbReference type="Proteomes" id="UP001556692"/>
    </source>
</evidence>
<dbReference type="InterPro" id="IPR036663">
    <property type="entry name" value="Fumarylacetoacetase_C_sf"/>
</dbReference>
<feature type="domain" description="Fumarylacetoacetase N-terminal" evidence="12">
    <location>
        <begin position="30"/>
        <end position="132"/>
    </location>
</feature>
<dbReference type="Gene3D" id="2.30.30.230">
    <property type="entry name" value="Fumarylacetoacetase, N-terminal domain"/>
    <property type="match status" value="1"/>
</dbReference>
<dbReference type="InterPro" id="IPR011234">
    <property type="entry name" value="Fumarylacetoacetase-like_C"/>
</dbReference>
<comment type="pathway">
    <text evidence="3">Amino-acid degradation; L-phenylalanine degradation; acetoacetate and fumarate from L-phenylalanine: step 6/6.</text>
</comment>
<dbReference type="SUPFAM" id="SSF56529">
    <property type="entry name" value="FAH"/>
    <property type="match status" value="1"/>
</dbReference>
<evidence type="ECO:0000256" key="6">
    <source>
        <dbReference type="ARBA" id="ARBA00022801"/>
    </source>
</evidence>
<evidence type="ECO:0000256" key="2">
    <source>
        <dbReference type="ARBA" id="ARBA00001946"/>
    </source>
</evidence>
<evidence type="ECO:0000256" key="7">
    <source>
        <dbReference type="ARBA" id="ARBA00022837"/>
    </source>
</evidence>
<comment type="cofactor">
    <cofactor evidence="1">
        <name>Ca(2+)</name>
        <dbReference type="ChEBI" id="CHEBI:29108"/>
    </cofactor>
</comment>
<keyword evidence="6 13" id="KW-0378">Hydrolase</keyword>